<dbReference type="Pfam" id="PF12779">
    <property type="entry name" value="WXXGXW"/>
    <property type="match status" value="2"/>
</dbReference>
<name>A0A7Y9T3A9_9BACT</name>
<dbReference type="Proteomes" id="UP000534186">
    <property type="component" value="Unassembled WGS sequence"/>
</dbReference>
<accession>A0A7Y9T3A9</accession>
<dbReference type="AlphaFoldDB" id="A0A7Y9T3A9"/>
<organism evidence="3 4">
    <name type="scientific">Tunturiibacter lichenicola</name>
    <dbReference type="NCBI Taxonomy" id="2051959"/>
    <lineage>
        <taxon>Bacteria</taxon>
        <taxon>Pseudomonadati</taxon>
        <taxon>Acidobacteriota</taxon>
        <taxon>Terriglobia</taxon>
        <taxon>Terriglobales</taxon>
        <taxon>Acidobacteriaceae</taxon>
        <taxon>Tunturiibacter</taxon>
    </lineage>
</organism>
<gene>
    <name evidence="3" type="ORF">HDF12_000539</name>
</gene>
<comment type="caution">
    <text evidence="3">The sequence shown here is derived from an EMBL/GenBank/DDBJ whole genome shotgun (WGS) entry which is preliminary data.</text>
</comment>
<reference evidence="3 4" key="1">
    <citation type="submission" date="2020-07" db="EMBL/GenBank/DDBJ databases">
        <title>Genomic Encyclopedia of Type Strains, Phase IV (KMG-V): Genome sequencing to study the core and pangenomes of soil and plant-associated prokaryotes.</title>
        <authorList>
            <person name="Whitman W."/>
        </authorList>
    </citation>
    <scope>NUCLEOTIDE SEQUENCE [LARGE SCALE GENOMIC DNA]</scope>
    <source>
        <strain evidence="3 4">M8UP30</strain>
    </source>
</reference>
<feature type="chain" id="PRO_5030973429" description="YXWGXW repeat-containing protein" evidence="2">
    <location>
        <begin position="26"/>
        <end position="318"/>
    </location>
</feature>
<evidence type="ECO:0000256" key="2">
    <source>
        <dbReference type="SAM" id="SignalP"/>
    </source>
</evidence>
<feature type="compositionally biased region" description="Polar residues" evidence="1">
    <location>
        <begin position="232"/>
        <end position="246"/>
    </location>
</feature>
<evidence type="ECO:0000313" key="4">
    <source>
        <dbReference type="Proteomes" id="UP000534186"/>
    </source>
</evidence>
<keyword evidence="2" id="KW-0732">Signal</keyword>
<dbReference type="InterPro" id="IPR024447">
    <property type="entry name" value="YXWGXW_rpt"/>
</dbReference>
<evidence type="ECO:0000313" key="3">
    <source>
        <dbReference type="EMBL" id="NYF50174.1"/>
    </source>
</evidence>
<sequence length="318" mass="34474">MRLTNLVRKFVVGAALALLPAASFAGVFISVGFAPPVLPVYTQPICPGDGYLWNPGYWAYGDEGYYWVPGVWVRPPQVGLLWTPGYWGWGGGAYLFHAGYWGPHVGFYGGVNYGFGYGGVGFGGGRWVGNSFAYNTAVVNVNRTVIHNTYIDNTVINHTTINNRTSFNGGTGGLQARPSAQEASFARENHIAPTAEQQSHVQMAHADRSNFASVNGGRPQNAAYSRPGVRAANQQQRIGQGVQSGQLTAHETGNLENREASINHQAAADRAANGGHLTAQEHQQINQRQNNVSKSIYNDKHNANTQEHPHAEAHEGHR</sequence>
<evidence type="ECO:0008006" key="5">
    <source>
        <dbReference type="Google" id="ProtNLM"/>
    </source>
</evidence>
<feature type="signal peptide" evidence="2">
    <location>
        <begin position="1"/>
        <end position="25"/>
    </location>
</feature>
<feature type="region of interest" description="Disordered" evidence="1">
    <location>
        <begin position="211"/>
        <end position="246"/>
    </location>
</feature>
<proteinExistence type="predicted"/>
<dbReference type="EMBL" id="JACCCV010000001">
    <property type="protein sequence ID" value="NYF50174.1"/>
    <property type="molecule type" value="Genomic_DNA"/>
</dbReference>
<evidence type="ECO:0000256" key="1">
    <source>
        <dbReference type="SAM" id="MobiDB-lite"/>
    </source>
</evidence>
<protein>
    <recommendedName>
        <fullName evidence="5">YXWGXW repeat-containing protein</fullName>
    </recommendedName>
</protein>